<dbReference type="PANTHER" id="PTHR30606">
    <property type="entry name" value="LIPID A BIOSYNTHESIS LAUROYL ACYLTRANSFERASE"/>
    <property type="match status" value="1"/>
</dbReference>
<keyword evidence="5 9" id="KW-0448">Lipopolysaccharide biosynthesis</keyword>
<dbReference type="OrthoDB" id="9803456at2"/>
<organism evidence="10 11">
    <name type="scientific">Aquirhabdus parva</name>
    <dbReference type="NCBI Taxonomy" id="2283318"/>
    <lineage>
        <taxon>Bacteria</taxon>
        <taxon>Pseudomonadati</taxon>
        <taxon>Pseudomonadota</taxon>
        <taxon>Gammaproteobacteria</taxon>
        <taxon>Moraxellales</taxon>
        <taxon>Moraxellaceae</taxon>
        <taxon>Aquirhabdus</taxon>
    </lineage>
</organism>
<comment type="function">
    <text evidence="9">Catalyzes the transfer of an acyl chain from an acyl-[acyl-carrier-protein] (ACP) to a Kdo(2)-lipid IV(A) to form a Kdo(2)-(acyl)-lipid IV(A).</text>
</comment>
<evidence type="ECO:0000256" key="5">
    <source>
        <dbReference type="ARBA" id="ARBA00022985"/>
    </source>
</evidence>
<dbReference type="GO" id="GO:0009245">
    <property type="term" value="P:lipid A biosynthetic process"/>
    <property type="evidence" value="ECO:0007669"/>
    <property type="project" value="InterPro"/>
</dbReference>
<keyword evidence="11" id="KW-1185">Reference proteome</keyword>
<keyword evidence="4 9" id="KW-0812">Transmembrane</keyword>
<dbReference type="UniPathway" id="UPA00360">
    <property type="reaction ID" value="UER00485"/>
</dbReference>
<dbReference type="UniPathway" id="UPA00030"/>
<comment type="subcellular location">
    <subcellularLocation>
        <location evidence="9">Cell inner membrane</location>
        <topology evidence="9">Single-pass membrane protein</topology>
    </subcellularLocation>
</comment>
<dbReference type="InterPro" id="IPR004960">
    <property type="entry name" value="LipA_acyltrans"/>
</dbReference>
<comment type="catalytic activity">
    <reaction evidence="9">
        <text>an alpha-Kdo-(2-&gt;4)-alpha-Kdo-(2-&gt;6)-lipid IVA + a fatty acyl-[ACP] = an alpha-Kdo-(2-&gt;4)-alpha-Kdo-(2-&gt;6)-(acyl)-lipid IVA + holo-[ACP]</text>
        <dbReference type="Rhea" id="RHEA:69396"/>
        <dbReference type="Rhea" id="RHEA-COMP:9685"/>
        <dbReference type="Rhea" id="RHEA-COMP:14125"/>
        <dbReference type="ChEBI" id="CHEBI:64479"/>
        <dbReference type="ChEBI" id="CHEBI:138651"/>
        <dbReference type="ChEBI" id="CHEBI:176429"/>
        <dbReference type="ChEBI" id="CHEBI:176430"/>
        <dbReference type="EC" id="2.3.1.241"/>
    </reaction>
</comment>
<dbReference type="GO" id="GO:0036104">
    <property type="term" value="P:Kdo2-lipid A biosynthetic process"/>
    <property type="evidence" value="ECO:0007669"/>
    <property type="project" value="UniProtKB-UniRule"/>
</dbReference>
<keyword evidence="3 9" id="KW-0808">Transferase</keyword>
<keyword evidence="1 9" id="KW-1003">Cell membrane</keyword>
<keyword evidence="2 9" id="KW-0997">Cell inner membrane</keyword>
<dbReference type="PIRSF" id="PIRSF026649">
    <property type="entry name" value="MsbB"/>
    <property type="match status" value="1"/>
</dbReference>
<dbReference type="EMBL" id="CP031222">
    <property type="protein sequence ID" value="AXI04503.1"/>
    <property type="molecule type" value="Genomic_DNA"/>
</dbReference>
<dbReference type="PANTHER" id="PTHR30606:SF9">
    <property type="entry name" value="LIPID A BIOSYNTHESIS LAUROYLTRANSFERASE"/>
    <property type="match status" value="1"/>
</dbReference>
<name>A0A345PB44_9GAMM</name>
<evidence type="ECO:0000313" key="10">
    <source>
        <dbReference type="EMBL" id="AXI04503.1"/>
    </source>
</evidence>
<evidence type="ECO:0000256" key="1">
    <source>
        <dbReference type="ARBA" id="ARBA00022475"/>
    </source>
</evidence>
<comment type="pathway">
    <text evidence="9">Bacterial outer membrane biogenesis; lipopolysaccharide biosynthesis.</text>
</comment>
<dbReference type="CDD" id="cd07984">
    <property type="entry name" value="LPLAT_LABLAT-like"/>
    <property type="match status" value="1"/>
</dbReference>
<dbReference type="Pfam" id="PF03279">
    <property type="entry name" value="Lip_A_acyltrans"/>
    <property type="match status" value="1"/>
</dbReference>
<dbReference type="NCBIfam" id="TIGR02207">
    <property type="entry name" value="lipid_A_htrB"/>
    <property type="match status" value="1"/>
</dbReference>
<reference evidence="10 11" key="1">
    <citation type="submission" date="2018-07" db="EMBL/GenBank/DDBJ databases">
        <title>Genome sequencing of Moraxellaceae gen. HYN0046.</title>
        <authorList>
            <person name="Kim M."/>
            <person name="Yi H."/>
        </authorList>
    </citation>
    <scope>NUCLEOTIDE SEQUENCE [LARGE SCALE GENOMIC DNA]</scope>
    <source>
        <strain evidence="10 11">HYN0046</strain>
    </source>
</reference>
<evidence type="ECO:0000256" key="4">
    <source>
        <dbReference type="ARBA" id="ARBA00022692"/>
    </source>
</evidence>
<dbReference type="AlphaFoldDB" id="A0A345PB44"/>
<dbReference type="Proteomes" id="UP000253940">
    <property type="component" value="Chromosome"/>
</dbReference>
<feature type="short sequence motif" description="HXXXXD motif" evidence="9">
    <location>
        <begin position="133"/>
        <end position="138"/>
    </location>
</feature>
<evidence type="ECO:0000313" key="11">
    <source>
        <dbReference type="Proteomes" id="UP000253940"/>
    </source>
</evidence>
<dbReference type="KEGG" id="mbah:HYN46_03385"/>
<comment type="pathway">
    <text evidence="9">Glycolipid biosynthesis; KDO(2)-lipid A biosynthesis; KDO(2)-lipid A from CMP-3-deoxy-D-manno-octulosonate and lipid IV(A): step 3/4.</text>
</comment>
<sequence>MSVSSTPPFKVKFLMPQYWGIWIGVCILLLLAHLPWRIQFRLGRWLGEKFWALGERRRSDTLINLGLCFPELSEAERYEMGKDVFRNGVIGFFESLSAWYTPKRFDNQVTIDGLHHLIEAQKRGQGILLLGGHYTTLDLGGYLSSLFFSAYIVYRPQNNPLLEWLITRARSNIFKQQIDHDDMRGLVSALKSGQIVWYSPDQDFGLKQGVMAPFFGVPAASVTAPRRLVKVNNSAILSFHSYRQNDEKPHYHLTITPELLNYPSDDPVMDATRINDMFEGLIRIAPTQWMWFHRRFKSQPEGVLSPYKKAAEQEKDQSI</sequence>
<evidence type="ECO:0000256" key="2">
    <source>
        <dbReference type="ARBA" id="ARBA00022519"/>
    </source>
</evidence>
<evidence type="ECO:0000256" key="6">
    <source>
        <dbReference type="ARBA" id="ARBA00022989"/>
    </source>
</evidence>
<dbReference type="InterPro" id="IPR011920">
    <property type="entry name" value="Lipid_A_LpxL_LpxP"/>
</dbReference>
<keyword evidence="6 9" id="KW-1133">Transmembrane helix</keyword>
<keyword evidence="7 9" id="KW-0472">Membrane</keyword>
<protein>
    <recommendedName>
        <fullName evidence="9">Lipid A biosynthesis acyltransferase</fullName>
        <ecNumber evidence="9">2.3.1.241</ecNumber>
    </recommendedName>
    <alternativeName>
        <fullName evidence="9">Kdo(2)-lipid IV(A) acyltransferase</fullName>
    </alternativeName>
</protein>
<accession>A0A345PB44</accession>
<feature type="transmembrane region" description="Helical" evidence="9">
    <location>
        <begin position="18"/>
        <end position="36"/>
    </location>
</feature>
<evidence type="ECO:0000256" key="7">
    <source>
        <dbReference type="ARBA" id="ARBA00023136"/>
    </source>
</evidence>
<proteinExistence type="inferred from homology"/>
<dbReference type="GO" id="GO:0009103">
    <property type="term" value="P:lipopolysaccharide biosynthetic process"/>
    <property type="evidence" value="ECO:0007669"/>
    <property type="project" value="UniProtKB-UniRule"/>
</dbReference>
<keyword evidence="8 9" id="KW-0012">Acyltransferase</keyword>
<dbReference type="RefSeq" id="WP_114900567.1">
    <property type="nucleotide sequence ID" value="NZ_CP031222.1"/>
</dbReference>
<dbReference type="GO" id="GO:0005886">
    <property type="term" value="C:plasma membrane"/>
    <property type="evidence" value="ECO:0007669"/>
    <property type="project" value="UniProtKB-SubCell"/>
</dbReference>
<evidence type="ECO:0000256" key="3">
    <source>
        <dbReference type="ARBA" id="ARBA00022679"/>
    </source>
</evidence>
<dbReference type="HAMAP" id="MF_01942">
    <property type="entry name" value="Lipid_A_LpxL_LpxP"/>
    <property type="match status" value="1"/>
</dbReference>
<dbReference type="EC" id="2.3.1.241" evidence="9"/>
<evidence type="ECO:0000256" key="9">
    <source>
        <dbReference type="HAMAP-Rule" id="MF_01942"/>
    </source>
</evidence>
<gene>
    <name evidence="9 10" type="primary">lpxL</name>
    <name evidence="10" type="ORF">HYN46_03385</name>
</gene>
<dbReference type="GO" id="GO:0008913">
    <property type="term" value="F:Kdo2-lipid IVA acyltransferase activity"/>
    <property type="evidence" value="ECO:0007669"/>
    <property type="project" value="UniProtKB-EC"/>
</dbReference>
<evidence type="ECO:0000256" key="8">
    <source>
        <dbReference type="ARBA" id="ARBA00023315"/>
    </source>
</evidence>
<comment type="similarity">
    <text evidence="9">Belongs to the LpxL/LpxM/LpxP family.</text>
</comment>